<sequence length="460" mass="51121">MAAEDVQGLGFLDKKIQGSSPLSLHEYAKKNNVRFFLISFVDLLGVLRSKLVPSNAIRDMEVAGAGFAGYAAHFDMTAAYPDMFAIPDPASIILLPWKDGVAWVASDLYMHGALVKQAPRQVLKAQVERAQEKGYILKTGVECEFFLLSSASDCSLSDVNDKAVKPCYEQGALMRRYDIIAEILESMENLGWRPYQADHEDANGQFEINWEYDDCLITADRHVFFKFMVKSIAEKHGFKATFMPKPFLQRTGNGAHCHASLWDASGTINLFHDNTGDLGLSKLAYEFVGGILANAKKLFLQALTAFLNPTVNSYKRIDGRTTTSGSSWAPCTISYTGNNRTHMLRIPDAGRFELRLPDGAVNPYLLQAAILACGLQGIDNHMDPGPRCDWNGHMPPEGAKKLQTLPTSLIDALQNLAASKTLKTDLGDDFVESYLKLQMERWKSYTSHLSQWEIDNTLDC</sequence>
<proteinExistence type="predicted"/>
<comment type="caution">
    <text evidence="1">The sequence shown here is derived from an EMBL/GenBank/DDBJ whole genome shotgun (WGS) entry which is preliminary data.</text>
</comment>
<keyword evidence="2" id="KW-1185">Reference proteome</keyword>
<evidence type="ECO:0000313" key="1">
    <source>
        <dbReference type="EMBL" id="KAJ7539431.1"/>
    </source>
</evidence>
<evidence type="ECO:0000313" key="2">
    <source>
        <dbReference type="Proteomes" id="UP001162992"/>
    </source>
</evidence>
<dbReference type="EMBL" id="CM055102">
    <property type="protein sequence ID" value="KAJ7539431.1"/>
    <property type="molecule type" value="Genomic_DNA"/>
</dbReference>
<name>A0ACC2CBN6_DIPCM</name>
<protein>
    <submittedName>
        <fullName evidence="1">Uncharacterized protein</fullName>
    </submittedName>
</protein>
<reference evidence="2" key="1">
    <citation type="journal article" date="2024" name="Proc. Natl. Acad. Sci. U.S.A.">
        <title>Extraordinary preservation of gene collinearity over three hundred million years revealed in homosporous lycophytes.</title>
        <authorList>
            <person name="Li C."/>
            <person name="Wickell D."/>
            <person name="Kuo L.Y."/>
            <person name="Chen X."/>
            <person name="Nie B."/>
            <person name="Liao X."/>
            <person name="Peng D."/>
            <person name="Ji J."/>
            <person name="Jenkins J."/>
            <person name="Williams M."/>
            <person name="Shu S."/>
            <person name="Plott C."/>
            <person name="Barry K."/>
            <person name="Rajasekar S."/>
            <person name="Grimwood J."/>
            <person name="Han X."/>
            <person name="Sun S."/>
            <person name="Hou Z."/>
            <person name="He W."/>
            <person name="Dai G."/>
            <person name="Sun C."/>
            <person name="Schmutz J."/>
            <person name="Leebens-Mack J.H."/>
            <person name="Li F.W."/>
            <person name="Wang L."/>
        </authorList>
    </citation>
    <scope>NUCLEOTIDE SEQUENCE [LARGE SCALE GENOMIC DNA]</scope>
    <source>
        <strain evidence="2">cv. PW_Plant_1</strain>
    </source>
</reference>
<gene>
    <name evidence="1" type="ORF">O6H91_11G092400</name>
</gene>
<dbReference type="Proteomes" id="UP001162992">
    <property type="component" value="Chromosome 11"/>
</dbReference>
<accession>A0ACC2CBN6</accession>
<organism evidence="1 2">
    <name type="scientific">Diphasiastrum complanatum</name>
    <name type="common">Issler's clubmoss</name>
    <name type="synonym">Lycopodium complanatum</name>
    <dbReference type="NCBI Taxonomy" id="34168"/>
    <lineage>
        <taxon>Eukaryota</taxon>
        <taxon>Viridiplantae</taxon>
        <taxon>Streptophyta</taxon>
        <taxon>Embryophyta</taxon>
        <taxon>Tracheophyta</taxon>
        <taxon>Lycopodiopsida</taxon>
        <taxon>Lycopodiales</taxon>
        <taxon>Lycopodiaceae</taxon>
        <taxon>Lycopodioideae</taxon>
        <taxon>Diphasiastrum</taxon>
    </lineage>
</organism>